<dbReference type="NCBIfam" id="NF006873">
    <property type="entry name" value="PRK09369.1"/>
    <property type="match status" value="1"/>
</dbReference>
<feature type="binding site" evidence="12">
    <location>
        <position position="332"/>
    </location>
    <ligand>
        <name>UDP-N-acetyl-alpha-D-glucosamine</name>
        <dbReference type="ChEBI" id="CHEBI:57705"/>
    </ligand>
</feature>
<comment type="subcellular location">
    <subcellularLocation>
        <location evidence="1 12">Cytoplasm</location>
    </subcellularLocation>
</comment>
<keyword evidence="4 12" id="KW-0132">Cell division</keyword>
<dbReference type="Proteomes" id="UP000230557">
    <property type="component" value="Unassembled WGS sequence"/>
</dbReference>
<dbReference type="NCBIfam" id="TIGR01072">
    <property type="entry name" value="murA"/>
    <property type="match status" value="1"/>
</dbReference>
<feature type="binding site" evidence="12">
    <location>
        <position position="99"/>
    </location>
    <ligand>
        <name>UDP-N-acetyl-alpha-D-glucosamine</name>
        <dbReference type="ChEBI" id="CHEBI:57705"/>
    </ligand>
</feature>
<keyword evidence="7 12" id="KW-0573">Peptidoglycan synthesis</keyword>
<dbReference type="GO" id="GO:0019277">
    <property type="term" value="P:UDP-N-acetylgalactosamine biosynthetic process"/>
    <property type="evidence" value="ECO:0007669"/>
    <property type="project" value="InterPro"/>
</dbReference>
<comment type="similarity">
    <text evidence="10 12">Belongs to the EPSP synthase family. MurA subfamily.</text>
</comment>
<evidence type="ECO:0000256" key="6">
    <source>
        <dbReference type="ARBA" id="ARBA00022960"/>
    </source>
</evidence>
<proteinExistence type="inferred from homology"/>
<dbReference type="InterPro" id="IPR001986">
    <property type="entry name" value="Enolpyruvate_Tfrase_dom"/>
</dbReference>
<evidence type="ECO:0000256" key="2">
    <source>
        <dbReference type="ARBA" id="ARBA00004752"/>
    </source>
</evidence>
<keyword evidence="8 12" id="KW-0131">Cell cycle</keyword>
<dbReference type="PANTHER" id="PTHR43783:SF1">
    <property type="entry name" value="UDP-N-ACETYLGLUCOSAMINE 1-CARBOXYVINYLTRANSFERASE"/>
    <property type="match status" value="1"/>
</dbReference>
<dbReference type="InterPro" id="IPR036968">
    <property type="entry name" value="Enolpyruvate_Tfrase_sf"/>
</dbReference>
<comment type="function">
    <text evidence="12">Cell wall formation. Adds enolpyruvyl to UDP-N-acetylglucosamine.</text>
</comment>
<evidence type="ECO:0000259" key="13">
    <source>
        <dbReference type="Pfam" id="PF00275"/>
    </source>
</evidence>
<dbReference type="GO" id="GO:0008360">
    <property type="term" value="P:regulation of cell shape"/>
    <property type="evidence" value="ECO:0007669"/>
    <property type="project" value="UniProtKB-KW"/>
</dbReference>
<dbReference type="AlphaFoldDB" id="A0A2H0VE79"/>
<comment type="pathway">
    <text evidence="2 12">Cell wall biogenesis; peptidoglycan biosynthesis.</text>
</comment>
<evidence type="ECO:0000256" key="11">
    <source>
        <dbReference type="ARBA" id="ARBA00047527"/>
    </source>
</evidence>
<evidence type="ECO:0000256" key="3">
    <source>
        <dbReference type="ARBA" id="ARBA00022490"/>
    </source>
</evidence>
<evidence type="ECO:0000256" key="8">
    <source>
        <dbReference type="ARBA" id="ARBA00023306"/>
    </source>
</evidence>
<comment type="catalytic activity">
    <reaction evidence="11 12">
        <text>phosphoenolpyruvate + UDP-N-acetyl-alpha-D-glucosamine = UDP-N-acetyl-3-O-(1-carboxyvinyl)-alpha-D-glucosamine + phosphate</text>
        <dbReference type="Rhea" id="RHEA:18681"/>
        <dbReference type="ChEBI" id="CHEBI:43474"/>
        <dbReference type="ChEBI" id="CHEBI:57705"/>
        <dbReference type="ChEBI" id="CHEBI:58702"/>
        <dbReference type="ChEBI" id="CHEBI:68483"/>
        <dbReference type="EC" id="2.5.1.7"/>
    </reaction>
</comment>
<dbReference type="Pfam" id="PF00275">
    <property type="entry name" value="EPSP_synthase"/>
    <property type="match status" value="1"/>
</dbReference>
<accession>A0A2H0VE79</accession>
<evidence type="ECO:0000313" key="14">
    <source>
        <dbReference type="EMBL" id="PIR97383.1"/>
    </source>
</evidence>
<dbReference type="GO" id="GO:0071555">
    <property type="term" value="P:cell wall organization"/>
    <property type="evidence" value="ECO:0007669"/>
    <property type="project" value="UniProtKB-KW"/>
</dbReference>
<sequence length="423" mass="45921">MEINQKIMSKFVINGGRRLSGSIDVAGAKNAILPLLAATLLTEEECAISNVPEILDVQSFIKILKDLGCEVTTEARTVTVRCGNIKKYIPDKKLCSSTRASVIFMGALLSRLKKTEVVYPGGDKIGKRPINIHIQAFKSLGAKVVEGETVKLSGDKLVGTELFAESSVTGTENMVMASVFAKGKTIIKLAALEPHVQQLCRFLKKMGARINGIGTHTLVVEGVKKLHGAKVKVIPDMLEAGSFAVLAAASKSELTINNVDHSHLDTVYEKFREIGINFDKSANSLIILRPQKGYKAVSIRTGVYPSLATDLQPPFGVLATQCKGTTKIHDWIYEGRQGYLKELSKMGANVKIIDTHQAEVTGLTKLHPAKIESLDVRSGMTLVIASLIAEGKSVISGIHHIGRGYERLDERLRNIGADIQKID</sequence>
<dbReference type="UniPathway" id="UPA00219"/>
<feature type="active site" description="Proton donor" evidence="12">
    <location>
        <position position="123"/>
    </location>
</feature>
<dbReference type="EMBL" id="PFAJ01000023">
    <property type="protein sequence ID" value="PIR97383.1"/>
    <property type="molecule type" value="Genomic_DNA"/>
</dbReference>
<dbReference type="PANTHER" id="PTHR43783">
    <property type="entry name" value="UDP-N-ACETYLGLUCOSAMINE 1-CARBOXYVINYLTRANSFERASE"/>
    <property type="match status" value="1"/>
</dbReference>
<dbReference type="GO" id="GO:0009252">
    <property type="term" value="P:peptidoglycan biosynthetic process"/>
    <property type="evidence" value="ECO:0007669"/>
    <property type="project" value="UniProtKB-UniRule"/>
</dbReference>
<dbReference type="CDD" id="cd01555">
    <property type="entry name" value="UdpNAET"/>
    <property type="match status" value="1"/>
</dbReference>
<dbReference type="InterPro" id="IPR050068">
    <property type="entry name" value="MurA_subfamily"/>
</dbReference>
<dbReference type="InterPro" id="IPR005750">
    <property type="entry name" value="UDP_GlcNAc_COvinyl_MurA"/>
</dbReference>
<evidence type="ECO:0000256" key="10">
    <source>
        <dbReference type="ARBA" id="ARBA00038367"/>
    </source>
</evidence>
<comment type="caution">
    <text evidence="14">The sequence shown here is derived from an EMBL/GenBank/DDBJ whole genome shotgun (WGS) entry which is preliminary data.</text>
</comment>
<keyword evidence="5 12" id="KW-0808">Transferase</keyword>
<evidence type="ECO:0000256" key="1">
    <source>
        <dbReference type="ARBA" id="ARBA00004496"/>
    </source>
</evidence>
<keyword evidence="9 12" id="KW-0961">Cell wall biogenesis/degradation</keyword>
<keyword evidence="6 12" id="KW-0133">Cell shape</keyword>
<evidence type="ECO:0000256" key="9">
    <source>
        <dbReference type="ARBA" id="ARBA00023316"/>
    </source>
</evidence>
<dbReference type="GO" id="GO:0005737">
    <property type="term" value="C:cytoplasm"/>
    <property type="evidence" value="ECO:0007669"/>
    <property type="project" value="UniProtKB-SubCell"/>
</dbReference>
<dbReference type="EC" id="2.5.1.7" evidence="12"/>
<dbReference type="GO" id="GO:0051301">
    <property type="term" value="P:cell division"/>
    <property type="evidence" value="ECO:0007669"/>
    <property type="project" value="UniProtKB-KW"/>
</dbReference>
<feature type="binding site" evidence="12">
    <location>
        <position position="310"/>
    </location>
    <ligand>
        <name>UDP-N-acetyl-alpha-D-glucosamine</name>
        <dbReference type="ChEBI" id="CHEBI:57705"/>
    </ligand>
</feature>
<evidence type="ECO:0000313" key="15">
    <source>
        <dbReference type="Proteomes" id="UP000230557"/>
    </source>
</evidence>
<name>A0A2H0VE79_9BACT</name>
<evidence type="ECO:0000256" key="12">
    <source>
        <dbReference type="HAMAP-Rule" id="MF_00111"/>
    </source>
</evidence>
<feature type="domain" description="Enolpyruvate transferase" evidence="13">
    <location>
        <begin position="14"/>
        <end position="412"/>
    </location>
</feature>
<evidence type="ECO:0000256" key="7">
    <source>
        <dbReference type="ARBA" id="ARBA00022984"/>
    </source>
</evidence>
<keyword evidence="3 12" id="KW-0963">Cytoplasm</keyword>
<organism evidence="14 15">
    <name type="scientific">Candidatus Doudnabacteria bacterium CG10_big_fil_rev_8_21_14_0_10_41_10</name>
    <dbReference type="NCBI Taxonomy" id="1974551"/>
    <lineage>
        <taxon>Bacteria</taxon>
        <taxon>Candidatus Doudnaibacteriota</taxon>
    </lineage>
</organism>
<feature type="binding site" evidence="12">
    <location>
        <begin position="29"/>
        <end position="30"/>
    </location>
    <ligand>
        <name>phosphoenolpyruvate</name>
        <dbReference type="ChEBI" id="CHEBI:58702"/>
    </ligand>
</feature>
<dbReference type="HAMAP" id="MF_00111">
    <property type="entry name" value="MurA"/>
    <property type="match status" value="1"/>
</dbReference>
<evidence type="ECO:0000256" key="4">
    <source>
        <dbReference type="ARBA" id="ARBA00022618"/>
    </source>
</evidence>
<dbReference type="GO" id="GO:0008760">
    <property type="term" value="F:UDP-N-acetylglucosamine 1-carboxyvinyltransferase activity"/>
    <property type="evidence" value="ECO:0007669"/>
    <property type="project" value="UniProtKB-UniRule"/>
</dbReference>
<dbReference type="InterPro" id="IPR013792">
    <property type="entry name" value="RNA3'P_cycl/enolpyr_Trfase_a/b"/>
</dbReference>
<gene>
    <name evidence="12 14" type="primary">murA</name>
    <name evidence="14" type="ORF">COT91_01830</name>
</gene>
<reference evidence="15" key="1">
    <citation type="submission" date="2017-09" db="EMBL/GenBank/DDBJ databases">
        <title>Depth-based differentiation of microbial function through sediment-hosted aquifers and enrichment of novel symbionts in the deep terrestrial subsurface.</title>
        <authorList>
            <person name="Probst A.J."/>
            <person name="Ladd B."/>
            <person name="Jarett J.K."/>
            <person name="Geller-Mcgrath D.E."/>
            <person name="Sieber C.M.K."/>
            <person name="Emerson J.B."/>
            <person name="Anantharaman K."/>
            <person name="Thomas B.C."/>
            <person name="Malmstrom R."/>
            <person name="Stieglmeier M."/>
            <person name="Klingl A."/>
            <person name="Woyke T."/>
            <person name="Ryan C.M."/>
            <person name="Banfield J.F."/>
        </authorList>
    </citation>
    <scope>NUCLEOTIDE SEQUENCE [LARGE SCALE GENOMIC DNA]</scope>
</reference>
<dbReference type="Gene3D" id="3.65.10.10">
    <property type="entry name" value="Enolpyruvate transferase domain"/>
    <property type="match status" value="2"/>
</dbReference>
<comment type="caution">
    <text evidence="12">Lacks conserved residue(s) required for the propagation of feature annotation.</text>
</comment>
<evidence type="ECO:0000256" key="5">
    <source>
        <dbReference type="ARBA" id="ARBA00022679"/>
    </source>
</evidence>
<dbReference type="SUPFAM" id="SSF55205">
    <property type="entry name" value="EPT/RTPC-like"/>
    <property type="match status" value="1"/>
</dbReference>
<protein>
    <recommendedName>
        <fullName evidence="12">UDP-N-acetylglucosamine 1-carboxyvinyltransferase</fullName>
        <ecNumber evidence="12">2.5.1.7</ecNumber>
    </recommendedName>
    <alternativeName>
        <fullName evidence="12">Enoylpyruvate transferase</fullName>
    </alternativeName>
    <alternativeName>
        <fullName evidence="12">UDP-N-acetylglucosamine enolpyruvyl transferase</fullName>
        <shortName evidence="12">EPT</shortName>
    </alternativeName>
</protein>